<dbReference type="Proteomes" id="UP000642125">
    <property type="component" value="Unassembled WGS sequence"/>
</dbReference>
<accession>A0A919U6H9</accession>
<dbReference type="AlphaFoldDB" id="A0A919U6H9"/>
<feature type="transmembrane region" description="Helical" evidence="1">
    <location>
        <begin position="70"/>
        <end position="93"/>
    </location>
</feature>
<keyword evidence="1" id="KW-0812">Transmembrane</keyword>
<evidence type="ECO:0000256" key="1">
    <source>
        <dbReference type="SAM" id="Phobius"/>
    </source>
</evidence>
<feature type="transmembrane region" description="Helical" evidence="1">
    <location>
        <begin position="32"/>
        <end position="55"/>
    </location>
</feature>
<proteinExistence type="predicted"/>
<evidence type="ECO:0000313" key="3">
    <source>
        <dbReference type="Proteomes" id="UP000642125"/>
    </source>
</evidence>
<gene>
    <name evidence="2" type="ORF">Cpa01nite_16610</name>
</gene>
<protein>
    <submittedName>
        <fullName evidence="2">Uncharacterized protein</fullName>
    </submittedName>
</protein>
<keyword evidence="3" id="KW-1185">Reference proteome</keyword>
<evidence type="ECO:0000313" key="2">
    <source>
        <dbReference type="EMBL" id="GIG36280.1"/>
    </source>
</evidence>
<reference evidence="2" key="1">
    <citation type="submission" date="2021-01" db="EMBL/GenBank/DDBJ databases">
        <title>Whole genome shotgun sequence of Cellulomonas pakistanensis NBRC 110800.</title>
        <authorList>
            <person name="Komaki H."/>
            <person name="Tamura T."/>
        </authorList>
    </citation>
    <scope>NUCLEOTIDE SEQUENCE</scope>
    <source>
        <strain evidence="2">NBRC 110800</strain>
    </source>
</reference>
<dbReference type="EMBL" id="BONO01000010">
    <property type="protein sequence ID" value="GIG36280.1"/>
    <property type="molecule type" value="Genomic_DNA"/>
</dbReference>
<comment type="caution">
    <text evidence="2">The sequence shown here is derived from an EMBL/GenBank/DDBJ whole genome shotgun (WGS) entry which is preliminary data.</text>
</comment>
<keyword evidence="1" id="KW-0472">Membrane</keyword>
<keyword evidence="1" id="KW-1133">Transmembrane helix</keyword>
<name>A0A919U6H9_9CELL</name>
<organism evidence="2 3">
    <name type="scientific">Cellulomonas pakistanensis</name>
    <dbReference type="NCBI Taxonomy" id="992287"/>
    <lineage>
        <taxon>Bacteria</taxon>
        <taxon>Bacillati</taxon>
        <taxon>Actinomycetota</taxon>
        <taxon>Actinomycetes</taxon>
        <taxon>Micrococcales</taxon>
        <taxon>Cellulomonadaceae</taxon>
        <taxon>Cellulomonas</taxon>
    </lineage>
</organism>
<sequence>MEASRELPRAHGRPATFAAEGATMAEGRVKRWFVVAAAATLAAVIGYTVSFSIAFDRGDAGQDPGPAGAIVWPAALISLAGSIASVTLMTVWLSRRGSRAASA</sequence>